<gene>
    <name evidence="8" type="ORF">DEO72_LG7g273</name>
</gene>
<dbReference type="GO" id="GO:0016301">
    <property type="term" value="F:kinase activity"/>
    <property type="evidence" value="ECO:0007669"/>
    <property type="project" value="UniProtKB-KW"/>
</dbReference>
<evidence type="ECO:0000256" key="3">
    <source>
        <dbReference type="ARBA" id="ARBA00022614"/>
    </source>
</evidence>
<evidence type="ECO:0000256" key="4">
    <source>
        <dbReference type="ARBA" id="ARBA00022729"/>
    </source>
</evidence>
<dbReference type="Pfam" id="PF00560">
    <property type="entry name" value="LRR_1"/>
    <property type="match status" value="1"/>
</dbReference>
<feature type="signal peptide" evidence="7">
    <location>
        <begin position="1"/>
        <end position="24"/>
    </location>
</feature>
<keyword evidence="3" id="KW-0433">Leucine-rich repeat</keyword>
<dbReference type="SUPFAM" id="SSF52058">
    <property type="entry name" value="L domain-like"/>
    <property type="match status" value="1"/>
</dbReference>
<dbReference type="InterPro" id="IPR051582">
    <property type="entry name" value="LRR_extensin-like_regulator"/>
</dbReference>
<keyword evidence="5" id="KW-0677">Repeat</keyword>
<dbReference type="EMBL" id="CP039351">
    <property type="protein sequence ID" value="QCD98994.1"/>
    <property type="molecule type" value="Genomic_DNA"/>
</dbReference>
<sequence length="438" mass="47307">MSSMPAKLLVTILYIFLVSLPVQMSPHEYDVNTKSLRRSSSSGHRSKGNGSGGGGGGGGSAKGCNHSNKNTTPCQKSTTIEAVPTSPPLVFADQRLEVVYPVIQKFKSSITSDPLGVTNTWVGSDICSYRGFFCDTPPDNSSATALASVDFNGFQLAASTLDGFIDNLPDIALFHANSNNFGGTISPQIAKLPYLYELDVSNNQLSGPFPSAVLGMSGLTFLDLRFNFFSGAVPPQIFIQNLQVLFINNNIFTQGLPDNLATTQILLLTLANNKFMGPIPRSLPKALATLSEVLLLNNQLTGCLPYEIGFLEEATVFDAGNNQLTGPLPLSLSCLQKVEVLNLGGNLLYGMVPEVVCAGLVNLVNFSLSDNYFTHVGPLCRMLIQRGVLDVSNNCIPDLPFQRSVIECAQFFATPRMCPFIWFYSLIPCKLPFQNPIP</sequence>
<evidence type="ECO:0000313" key="9">
    <source>
        <dbReference type="Proteomes" id="UP000501690"/>
    </source>
</evidence>
<dbReference type="Proteomes" id="UP000501690">
    <property type="component" value="Linkage Group LG7"/>
</dbReference>
<dbReference type="PANTHER" id="PTHR32093:SF91">
    <property type="entry name" value="LEUCINE-RICH REPEAT-CONTAINING N-TERMINAL PLANT-TYPE DOMAIN-CONTAINING PROTEIN"/>
    <property type="match status" value="1"/>
</dbReference>
<evidence type="ECO:0000256" key="1">
    <source>
        <dbReference type="ARBA" id="ARBA00004613"/>
    </source>
</evidence>
<proteinExistence type="predicted"/>
<keyword evidence="4 7" id="KW-0732">Signal</keyword>
<keyword evidence="2" id="KW-0964">Secreted</keyword>
<feature type="compositionally biased region" description="Gly residues" evidence="6">
    <location>
        <begin position="49"/>
        <end position="61"/>
    </location>
</feature>
<comment type="subcellular location">
    <subcellularLocation>
        <location evidence="1">Secreted</location>
    </subcellularLocation>
</comment>
<evidence type="ECO:0000313" key="8">
    <source>
        <dbReference type="EMBL" id="QCD98994.1"/>
    </source>
</evidence>
<keyword evidence="9" id="KW-1185">Reference proteome</keyword>
<feature type="chain" id="PRO_5020033987" evidence="7">
    <location>
        <begin position="25"/>
        <end position="438"/>
    </location>
</feature>
<protein>
    <submittedName>
        <fullName evidence="8">LRR receptor-like serine/threonine-protein kinase FLS2</fullName>
    </submittedName>
</protein>
<dbReference type="Gene3D" id="3.80.10.10">
    <property type="entry name" value="Ribonuclease Inhibitor"/>
    <property type="match status" value="2"/>
</dbReference>
<keyword evidence="8" id="KW-0808">Transferase</keyword>
<dbReference type="AlphaFoldDB" id="A0A4D6MGV4"/>
<dbReference type="InterPro" id="IPR032675">
    <property type="entry name" value="LRR_dom_sf"/>
</dbReference>
<feature type="region of interest" description="Disordered" evidence="6">
    <location>
        <begin position="33"/>
        <end position="79"/>
    </location>
</feature>
<evidence type="ECO:0000256" key="5">
    <source>
        <dbReference type="ARBA" id="ARBA00022737"/>
    </source>
</evidence>
<dbReference type="GO" id="GO:0005576">
    <property type="term" value="C:extracellular region"/>
    <property type="evidence" value="ECO:0007669"/>
    <property type="project" value="UniProtKB-SubCell"/>
</dbReference>
<keyword evidence="8" id="KW-0418">Kinase</keyword>
<evidence type="ECO:0000256" key="7">
    <source>
        <dbReference type="SAM" id="SignalP"/>
    </source>
</evidence>
<reference evidence="8 9" key="1">
    <citation type="submission" date="2019-04" db="EMBL/GenBank/DDBJ databases">
        <title>An improved genome assembly and genetic linkage map for asparagus bean, Vigna unguiculata ssp. sesquipedialis.</title>
        <authorList>
            <person name="Xia Q."/>
            <person name="Zhang R."/>
            <person name="Dong Y."/>
        </authorList>
    </citation>
    <scope>NUCLEOTIDE SEQUENCE [LARGE SCALE GENOMIC DNA]</scope>
    <source>
        <tissue evidence="8">Leaf</tissue>
    </source>
</reference>
<feature type="compositionally biased region" description="Polar residues" evidence="6">
    <location>
        <begin position="65"/>
        <end position="79"/>
    </location>
</feature>
<evidence type="ECO:0000256" key="6">
    <source>
        <dbReference type="SAM" id="MobiDB-lite"/>
    </source>
</evidence>
<evidence type="ECO:0000256" key="2">
    <source>
        <dbReference type="ARBA" id="ARBA00022525"/>
    </source>
</evidence>
<accession>A0A4D6MGV4</accession>
<dbReference type="InterPro" id="IPR001611">
    <property type="entry name" value="Leu-rich_rpt"/>
</dbReference>
<organism evidence="8 9">
    <name type="scientific">Vigna unguiculata</name>
    <name type="common">Cowpea</name>
    <dbReference type="NCBI Taxonomy" id="3917"/>
    <lineage>
        <taxon>Eukaryota</taxon>
        <taxon>Viridiplantae</taxon>
        <taxon>Streptophyta</taxon>
        <taxon>Embryophyta</taxon>
        <taxon>Tracheophyta</taxon>
        <taxon>Spermatophyta</taxon>
        <taxon>Magnoliopsida</taxon>
        <taxon>eudicotyledons</taxon>
        <taxon>Gunneridae</taxon>
        <taxon>Pentapetalae</taxon>
        <taxon>rosids</taxon>
        <taxon>fabids</taxon>
        <taxon>Fabales</taxon>
        <taxon>Fabaceae</taxon>
        <taxon>Papilionoideae</taxon>
        <taxon>50 kb inversion clade</taxon>
        <taxon>NPAAA clade</taxon>
        <taxon>indigoferoid/millettioid clade</taxon>
        <taxon>Phaseoleae</taxon>
        <taxon>Vigna</taxon>
    </lineage>
</organism>
<name>A0A4D6MGV4_VIGUN</name>
<dbReference type="PANTHER" id="PTHR32093">
    <property type="entry name" value="LEUCINE-RICH REPEAT EXTENSIN-LIKE PROTEIN 3-RELATED"/>
    <property type="match status" value="1"/>
</dbReference>
<keyword evidence="8" id="KW-0675">Receptor</keyword>